<protein>
    <submittedName>
        <fullName evidence="1">Uncharacterized protein</fullName>
    </submittedName>
</protein>
<reference evidence="1 2" key="1">
    <citation type="submission" date="2020-01" db="EMBL/GenBank/DDBJ databases">
        <title>Sphingomonas sp. C33 whole genome sequece.</title>
        <authorList>
            <person name="Park C."/>
        </authorList>
    </citation>
    <scope>NUCLEOTIDE SEQUENCE [LARGE SCALE GENOMIC DNA]</scope>
    <source>
        <strain evidence="1 2">C33</strain>
    </source>
</reference>
<sequence>MVYTLDRVWAAERLFGIRLSFYEGMDYMVIDRIGAGIQTGERPVFAPSGRYFASAFIDHAGGNGGWVRLWPVGSDLPVRAVVTGNGEPADLVWHGETCLSFKVTGGGPLGGRSTDDTRNWYLVAAVPEWRLTERRPAGCR</sequence>
<dbReference type="EMBL" id="CP047895">
    <property type="protein sequence ID" value="QHL90028.1"/>
    <property type="molecule type" value="Genomic_DNA"/>
</dbReference>
<dbReference type="KEGG" id="schy:GVO57_03275"/>
<dbReference type="AlphaFoldDB" id="A0A7Z2S565"/>
<dbReference type="Proteomes" id="UP000464468">
    <property type="component" value="Chromosome"/>
</dbReference>
<gene>
    <name evidence="1" type="ORF">GVO57_03275</name>
</gene>
<keyword evidence="2" id="KW-1185">Reference proteome</keyword>
<organism evidence="1 2">
    <name type="scientific">Sphingomonas changnyeongensis</name>
    <dbReference type="NCBI Taxonomy" id="2698679"/>
    <lineage>
        <taxon>Bacteria</taxon>
        <taxon>Pseudomonadati</taxon>
        <taxon>Pseudomonadota</taxon>
        <taxon>Alphaproteobacteria</taxon>
        <taxon>Sphingomonadales</taxon>
        <taxon>Sphingomonadaceae</taxon>
        <taxon>Sphingomonas</taxon>
    </lineage>
</organism>
<evidence type="ECO:0000313" key="1">
    <source>
        <dbReference type="EMBL" id="QHL90028.1"/>
    </source>
</evidence>
<evidence type="ECO:0000313" key="2">
    <source>
        <dbReference type="Proteomes" id="UP000464468"/>
    </source>
</evidence>
<name>A0A7Z2S565_9SPHN</name>
<proteinExistence type="predicted"/>
<accession>A0A7Z2S565</accession>
<dbReference type="RefSeq" id="WP_160591812.1">
    <property type="nucleotide sequence ID" value="NZ_CP047895.1"/>
</dbReference>